<keyword evidence="12" id="KW-1185">Reference proteome</keyword>
<evidence type="ECO:0000256" key="8">
    <source>
        <dbReference type="SAM" id="MobiDB-lite"/>
    </source>
</evidence>
<evidence type="ECO:0000256" key="5">
    <source>
        <dbReference type="ARBA" id="ARBA00023136"/>
    </source>
</evidence>
<organism evidence="11 12">
    <name type="scientific">Astyanax mexicanus</name>
    <name type="common">Blind cave fish</name>
    <name type="synonym">Astyanax fasciatus mexicanus</name>
    <dbReference type="NCBI Taxonomy" id="7994"/>
    <lineage>
        <taxon>Eukaryota</taxon>
        <taxon>Metazoa</taxon>
        <taxon>Chordata</taxon>
        <taxon>Craniata</taxon>
        <taxon>Vertebrata</taxon>
        <taxon>Euteleostomi</taxon>
        <taxon>Actinopterygii</taxon>
        <taxon>Neopterygii</taxon>
        <taxon>Teleostei</taxon>
        <taxon>Ostariophysi</taxon>
        <taxon>Characiformes</taxon>
        <taxon>Characoidei</taxon>
        <taxon>Acestrorhamphidae</taxon>
        <taxon>Acestrorhamphinae</taxon>
        <taxon>Astyanax</taxon>
    </lineage>
</organism>
<dbReference type="InterPro" id="IPR003961">
    <property type="entry name" value="FN3_dom"/>
</dbReference>
<feature type="region of interest" description="Disordered" evidence="8">
    <location>
        <begin position="335"/>
        <end position="362"/>
    </location>
</feature>
<dbReference type="Bgee" id="ENSAMXG00000040040">
    <property type="expression patterns" value="Expressed in zone of skin and 5 other cell types or tissues"/>
</dbReference>
<dbReference type="GO" id="GO:0004896">
    <property type="term" value="F:cytokine receptor activity"/>
    <property type="evidence" value="ECO:0007669"/>
    <property type="project" value="TreeGrafter"/>
</dbReference>
<keyword evidence="2 9" id="KW-0812">Transmembrane</keyword>
<keyword evidence="3" id="KW-0732">Signal</keyword>
<evidence type="ECO:0000259" key="10">
    <source>
        <dbReference type="PROSITE" id="PS50853"/>
    </source>
</evidence>
<evidence type="ECO:0000256" key="3">
    <source>
        <dbReference type="ARBA" id="ARBA00022729"/>
    </source>
</evidence>
<feature type="compositionally biased region" description="Low complexity" evidence="8">
    <location>
        <begin position="274"/>
        <end position="285"/>
    </location>
</feature>
<evidence type="ECO:0000313" key="12">
    <source>
        <dbReference type="Proteomes" id="UP000018467"/>
    </source>
</evidence>
<dbReference type="GO" id="GO:0016064">
    <property type="term" value="P:immunoglobulin mediated immune response"/>
    <property type="evidence" value="ECO:0007669"/>
    <property type="project" value="TreeGrafter"/>
</dbReference>
<sequence length="518" mass="57894">MQCECKLKVQSGFILNVLIKVDVWREEEVFNKAFNTTQIIKPKKPTIRSVKQTQNGDFHVTWDTHYIDSPFKDNLKIELNYSDKGGRLNVPLHLTQGQNYYDLVRSKLQPNSDYIITARAGSSYNNFSRFSDYSEPYEFSTPESLENILKITIPITCIILILFIFTIFYCYIRLKRELWDKLPTPKIASSFKTQIHLLSPFESEFSLIHVENLTLNQIENRAWTSSTQANVSNLQHHHLQSLGALAGASPAEHAQICSDVQTSMSYHMPERVPSSSNSTATASSSEIGRVSRNCEKSPGLLTWSNRLYFCSASDDNRPSNTNHKAMRLKEAHTDTLQQGLEPEKTPGSSFRNQKHLRSHSSDSSDFLNQFFTPLSSCKSVNSFPAIMTDFDYTPCVGCSGPADANQAQIVMVPGYKSMEKLLVNHANQPEGDTPVNPAVISYQNGANLITAEPDCINNREDVPVPVCESSTIIPADEGYQSFPGSSGQQEHAPSLTSLCTTVLHVSPGIQIDCSYQQV</sequence>
<dbReference type="Ensembl" id="ENSAMXT00000054565.1">
    <property type="protein sequence ID" value="ENSAMXP00000046546.1"/>
    <property type="gene ID" value="ENSAMXG00000040040.1"/>
</dbReference>
<protein>
    <submittedName>
        <fullName evidence="11">Uncharacterized LOC111195543</fullName>
    </submittedName>
</protein>
<dbReference type="InterPro" id="IPR036116">
    <property type="entry name" value="FN3_sf"/>
</dbReference>
<keyword evidence="5 9" id="KW-0472">Membrane</keyword>
<dbReference type="AlphaFoldDB" id="A0A3B1JXV8"/>
<dbReference type="GO" id="GO:0009897">
    <property type="term" value="C:external side of plasma membrane"/>
    <property type="evidence" value="ECO:0007669"/>
    <property type="project" value="TreeGrafter"/>
</dbReference>
<evidence type="ECO:0000256" key="2">
    <source>
        <dbReference type="ARBA" id="ARBA00022692"/>
    </source>
</evidence>
<evidence type="ECO:0000256" key="6">
    <source>
        <dbReference type="ARBA" id="ARBA00023170"/>
    </source>
</evidence>
<accession>A0A3B1JXV8</accession>
<feature type="transmembrane region" description="Helical" evidence="9">
    <location>
        <begin position="151"/>
        <end position="172"/>
    </location>
</feature>
<dbReference type="PROSITE" id="PS50853">
    <property type="entry name" value="FN3"/>
    <property type="match status" value="1"/>
</dbReference>
<evidence type="ECO:0000256" key="1">
    <source>
        <dbReference type="ARBA" id="ARBA00004479"/>
    </source>
</evidence>
<feature type="domain" description="Fibronectin type-III" evidence="10">
    <location>
        <begin position="41"/>
        <end position="144"/>
    </location>
</feature>
<comment type="subcellular location">
    <subcellularLocation>
        <location evidence="1">Membrane</location>
        <topology evidence="1">Single-pass type I membrane protein</topology>
    </subcellularLocation>
</comment>
<dbReference type="PANTHER" id="PTHR23037">
    <property type="entry name" value="CYTOKINE RECEPTOR"/>
    <property type="match status" value="1"/>
</dbReference>
<evidence type="ECO:0000256" key="9">
    <source>
        <dbReference type="SAM" id="Phobius"/>
    </source>
</evidence>
<evidence type="ECO:0000256" key="4">
    <source>
        <dbReference type="ARBA" id="ARBA00022989"/>
    </source>
</evidence>
<dbReference type="InterPro" id="IPR013783">
    <property type="entry name" value="Ig-like_fold"/>
</dbReference>
<dbReference type="PANTHER" id="PTHR23037:SF42">
    <property type="entry name" value="CYTOKINE RECEPTOR COMMON SUBUNIT GAMMA ISOFORM X1-RELATED"/>
    <property type="match status" value="1"/>
</dbReference>
<dbReference type="STRING" id="7994.ENSAMXP00000046546"/>
<evidence type="ECO:0000256" key="7">
    <source>
        <dbReference type="ARBA" id="ARBA00023180"/>
    </source>
</evidence>
<keyword evidence="6" id="KW-0675">Receptor</keyword>
<dbReference type="InParanoid" id="A0A3B1JXV8"/>
<reference evidence="12" key="2">
    <citation type="journal article" date="2014" name="Nat. Commun.">
        <title>The cavefish genome reveals candidate genes for eye loss.</title>
        <authorList>
            <person name="McGaugh S.E."/>
            <person name="Gross J.B."/>
            <person name="Aken B."/>
            <person name="Blin M."/>
            <person name="Borowsky R."/>
            <person name="Chalopin D."/>
            <person name="Hinaux H."/>
            <person name="Jeffery W.R."/>
            <person name="Keene A."/>
            <person name="Ma L."/>
            <person name="Minx P."/>
            <person name="Murphy D."/>
            <person name="O'Quin K.E."/>
            <person name="Retaux S."/>
            <person name="Rohner N."/>
            <person name="Searle S.M."/>
            <person name="Stahl B.A."/>
            <person name="Tabin C."/>
            <person name="Volff J.N."/>
            <person name="Yoshizawa M."/>
            <person name="Warren W.C."/>
        </authorList>
    </citation>
    <scope>NUCLEOTIDE SEQUENCE [LARGE SCALE GENOMIC DNA]</scope>
    <source>
        <strain evidence="12">female</strain>
    </source>
</reference>
<dbReference type="SUPFAM" id="SSF49265">
    <property type="entry name" value="Fibronectin type III"/>
    <property type="match status" value="1"/>
</dbReference>
<dbReference type="Gene3D" id="2.60.40.10">
    <property type="entry name" value="Immunoglobulins"/>
    <property type="match status" value="1"/>
</dbReference>
<reference evidence="12" key="1">
    <citation type="submission" date="2013-03" db="EMBL/GenBank/DDBJ databases">
        <authorList>
            <person name="Jeffery W."/>
            <person name="Warren W."/>
            <person name="Wilson R.K."/>
        </authorList>
    </citation>
    <scope>NUCLEOTIDE SEQUENCE</scope>
    <source>
        <strain evidence="12">female</strain>
    </source>
</reference>
<reference evidence="11" key="4">
    <citation type="submission" date="2025-09" db="UniProtKB">
        <authorList>
            <consortium name="Ensembl"/>
        </authorList>
    </citation>
    <scope>IDENTIFICATION</scope>
</reference>
<keyword evidence="4 9" id="KW-1133">Transmembrane helix</keyword>
<evidence type="ECO:0000313" key="11">
    <source>
        <dbReference type="Ensembl" id="ENSAMXP00000046546.1"/>
    </source>
</evidence>
<reference evidence="11" key="3">
    <citation type="submission" date="2025-08" db="UniProtKB">
        <authorList>
            <consortium name="Ensembl"/>
        </authorList>
    </citation>
    <scope>IDENTIFICATION</scope>
</reference>
<keyword evidence="7" id="KW-0325">Glycoprotein</keyword>
<proteinExistence type="predicted"/>
<dbReference type="GeneTree" id="ENSGT00530000069547"/>
<dbReference type="Proteomes" id="UP000018467">
    <property type="component" value="Unassembled WGS sequence"/>
</dbReference>
<name>A0A3B1JXV8_ASTMX</name>
<feature type="region of interest" description="Disordered" evidence="8">
    <location>
        <begin position="267"/>
        <end position="290"/>
    </location>
</feature>